<dbReference type="Pfam" id="PF00582">
    <property type="entry name" value="Usp"/>
    <property type="match status" value="1"/>
</dbReference>
<gene>
    <name evidence="3" type="ORF">ATK30_0030</name>
</gene>
<accession>A0A2N3X1H5</accession>
<dbReference type="InterPro" id="IPR006016">
    <property type="entry name" value="UspA"/>
</dbReference>
<comment type="caution">
    <text evidence="3">The sequence shown here is derived from an EMBL/GenBank/DDBJ whole genome shotgun (WGS) entry which is preliminary data.</text>
</comment>
<dbReference type="AlphaFoldDB" id="A0A2N3X1H5"/>
<dbReference type="InterPro" id="IPR006015">
    <property type="entry name" value="Universal_stress_UspA"/>
</dbReference>
<comment type="similarity">
    <text evidence="1">Belongs to the universal stress protein A family.</text>
</comment>
<dbReference type="Proteomes" id="UP000233750">
    <property type="component" value="Unassembled WGS sequence"/>
</dbReference>
<name>A0A2N3X1H5_9PSEU</name>
<evidence type="ECO:0000313" key="4">
    <source>
        <dbReference type="Proteomes" id="UP000233750"/>
    </source>
</evidence>
<protein>
    <submittedName>
        <fullName evidence="3">Universal stress protein family protein</fullName>
    </submittedName>
</protein>
<organism evidence="3 4">
    <name type="scientific">Amycolatopsis echigonensis</name>
    <dbReference type="NCBI Taxonomy" id="2576905"/>
    <lineage>
        <taxon>Bacteria</taxon>
        <taxon>Bacillati</taxon>
        <taxon>Actinomycetota</taxon>
        <taxon>Actinomycetes</taxon>
        <taxon>Pseudonocardiales</taxon>
        <taxon>Pseudonocardiaceae</taxon>
        <taxon>Amycolatopsis</taxon>
    </lineage>
</organism>
<evidence type="ECO:0000313" key="3">
    <source>
        <dbReference type="EMBL" id="PKV99958.1"/>
    </source>
</evidence>
<keyword evidence="4" id="KW-1185">Reference proteome</keyword>
<sequence>MSVLAAVTDSEEGDLALARGIAEARLRGTKLLVANLRLSPLEAPGAAEVLERRPGVDIAEHVLDLLDERAGEVELLVIGMKRRSPVGKLVLGSVAQRLLLGAEVPVLAVKTAER</sequence>
<dbReference type="OrthoDB" id="5419113at2"/>
<dbReference type="Gene3D" id="3.40.50.12370">
    <property type="match status" value="1"/>
</dbReference>
<evidence type="ECO:0000259" key="2">
    <source>
        <dbReference type="Pfam" id="PF00582"/>
    </source>
</evidence>
<feature type="domain" description="UspA" evidence="2">
    <location>
        <begin position="69"/>
        <end position="110"/>
    </location>
</feature>
<dbReference type="RefSeq" id="WP_101433696.1">
    <property type="nucleotide sequence ID" value="NZ_PJMY01000001.1"/>
</dbReference>
<dbReference type="EMBL" id="PJMY01000001">
    <property type="protein sequence ID" value="PKV99958.1"/>
    <property type="molecule type" value="Genomic_DNA"/>
</dbReference>
<dbReference type="SUPFAM" id="SSF52402">
    <property type="entry name" value="Adenine nucleotide alpha hydrolases-like"/>
    <property type="match status" value="1"/>
</dbReference>
<proteinExistence type="inferred from homology"/>
<dbReference type="PRINTS" id="PR01438">
    <property type="entry name" value="UNVRSLSTRESS"/>
</dbReference>
<evidence type="ECO:0000256" key="1">
    <source>
        <dbReference type="ARBA" id="ARBA00008791"/>
    </source>
</evidence>
<reference evidence="3 4" key="1">
    <citation type="submission" date="2017-12" db="EMBL/GenBank/DDBJ databases">
        <title>Sequencing the genomes of 1000 Actinobacteria strains.</title>
        <authorList>
            <person name="Klenk H.-P."/>
        </authorList>
    </citation>
    <scope>NUCLEOTIDE SEQUENCE [LARGE SCALE GENOMIC DNA]</scope>
    <source>
        <strain evidence="3 4">DSM 45165</strain>
    </source>
</reference>